<reference evidence="1 2" key="1">
    <citation type="journal article" date="2007" name="J. Bacteriol.">
        <title>Whole-genome analysis of the methyl tert-butyl ether-degrading beta-proteobacterium Methylibium petroleiphilum PM1.</title>
        <authorList>
            <person name="Kane S.R."/>
            <person name="Chakicherla A.Y."/>
            <person name="Chain P.S.G."/>
            <person name="Schmidt R."/>
            <person name="Shin M.W."/>
            <person name="Legler T.C."/>
            <person name="Scow K.M."/>
            <person name="Larimer F.W."/>
            <person name="Lucas S.M."/>
            <person name="Richardson P.M."/>
            <person name="Hristova K.R."/>
        </authorList>
    </citation>
    <scope>NUCLEOTIDE SEQUENCE [LARGE SCALE GENOMIC DNA]</scope>
    <source>
        <strain evidence="2">ATCC BAA-1232 / LMG 22953 / PM1</strain>
    </source>
</reference>
<dbReference type="KEGG" id="mpt:Mpe_A1863"/>
<dbReference type="InterPro" id="IPR032556">
    <property type="entry name" value="DUF4936"/>
</dbReference>
<dbReference type="eggNOG" id="ENOG5033H9E">
    <property type="taxonomic scope" value="Bacteria"/>
</dbReference>
<sequence>MQAVSPMGRHALFIYYRVRDVHADELMAAATAMQITLQAAHPALDVRLLRRPEAQEGLHTWMETYGLPPDADPAALAADVERAARGLAPWLVGARHVEHFVACAS</sequence>
<dbReference type="SMR" id="A2SGY2"/>
<gene>
    <name evidence="1" type="ordered locus">Mpe_A1863</name>
</gene>
<protein>
    <recommendedName>
        <fullName evidence="3">DUF4936 domain-containing protein</fullName>
    </recommendedName>
</protein>
<evidence type="ECO:0000313" key="1">
    <source>
        <dbReference type="EMBL" id="ABM94821.1"/>
    </source>
</evidence>
<evidence type="ECO:0008006" key="3">
    <source>
        <dbReference type="Google" id="ProtNLM"/>
    </source>
</evidence>
<dbReference type="Pfam" id="PF16290">
    <property type="entry name" value="DUF4936"/>
    <property type="match status" value="1"/>
</dbReference>
<dbReference type="AlphaFoldDB" id="A2SGY2"/>
<organism evidence="1 2">
    <name type="scientific">Methylibium petroleiphilum (strain ATCC BAA-1232 / LMG 22953 / PM1)</name>
    <dbReference type="NCBI Taxonomy" id="420662"/>
    <lineage>
        <taxon>Bacteria</taxon>
        <taxon>Pseudomonadati</taxon>
        <taxon>Pseudomonadota</taxon>
        <taxon>Betaproteobacteria</taxon>
        <taxon>Burkholderiales</taxon>
        <taxon>Sphaerotilaceae</taxon>
        <taxon>Methylibium</taxon>
    </lineage>
</organism>
<evidence type="ECO:0000313" key="2">
    <source>
        <dbReference type="Proteomes" id="UP000000366"/>
    </source>
</evidence>
<dbReference type="Proteomes" id="UP000000366">
    <property type="component" value="Chromosome"/>
</dbReference>
<proteinExistence type="predicted"/>
<name>A2SGY2_METPP</name>
<dbReference type="EMBL" id="CP000555">
    <property type="protein sequence ID" value="ABM94821.1"/>
    <property type="molecule type" value="Genomic_DNA"/>
</dbReference>
<dbReference type="RefSeq" id="WP_011829458.1">
    <property type="nucleotide sequence ID" value="NC_008825.1"/>
</dbReference>
<dbReference type="DNASU" id="4786743"/>
<dbReference type="HOGENOM" id="CLU_179055_0_0_4"/>
<dbReference type="STRING" id="420662.Mpe_A1863"/>
<keyword evidence="2" id="KW-1185">Reference proteome</keyword>
<accession>A2SGY2</accession>